<dbReference type="SUPFAM" id="SSF53335">
    <property type="entry name" value="S-adenosyl-L-methionine-dependent methyltransferases"/>
    <property type="match status" value="1"/>
</dbReference>
<organism evidence="2 3">
    <name type="scientific">Ramalina farinacea</name>
    <dbReference type="NCBI Taxonomy" id="258253"/>
    <lineage>
        <taxon>Eukaryota</taxon>
        <taxon>Fungi</taxon>
        <taxon>Dikarya</taxon>
        <taxon>Ascomycota</taxon>
        <taxon>Pezizomycotina</taxon>
        <taxon>Lecanoromycetes</taxon>
        <taxon>OSLEUM clade</taxon>
        <taxon>Lecanoromycetidae</taxon>
        <taxon>Lecanorales</taxon>
        <taxon>Lecanorineae</taxon>
        <taxon>Ramalinaceae</taxon>
        <taxon>Ramalina</taxon>
    </lineage>
</organism>
<comment type="caution">
    <text evidence="2">The sequence shown here is derived from an EMBL/GenBank/DDBJ whole genome shotgun (WGS) entry which is preliminary data.</text>
</comment>
<reference evidence="2" key="1">
    <citation type="journal article" date="2023" name="Genome Biol. Evol.">
        <title>First Whole Genome Sequence and Flow Cytometry Genome Size Data for the Lichen-Forming Fungus Ramalina farinacea (Ascomycota).</title>
        <authorList>
            <person name="Llewellyn T."/>
            <person name="Mian S."/>
            <person name="Hill R."/>
            <person name="Leitch I.J."/>
            <person name="Gaya E."/>
        </authorList>
    </citation>
    <scope>NUCLEOTIDE SEQUENCE</scope>
    <source>
        <strain evidence="2">LIQ254RAFAR</strain>
    </source>
</reference>
<evidence type="ECO:0000313" key="3">
    <source>
        <dbReference type="Proteomes" id="UP001161017"/>
    </source>
</evidence>
<dbReference type="PANTHER" id="PTHR43591:SF50">
    <property type="entry name" value="METHYLTRANSFERASE DOMAIN-CONTAINING PROTEIN-RELATED"/>
    <property type="match status" value="1"/>
</dbReference>
<proteinExistence type="predicted"/>
<dbReference type="InterPro" id="IPR041698">
    <property type="entry name" value="Methyltransf_25"/>
</dbReference>
<dbReference type="Proteomes" id="UP001161017">
    <property type="component" value="Unassembled WGS sequence"/>
</dbReference>
<accession>A0AA43QUJ8</accession>
<keyword evidence="3" id="KW-1185">Reference proteome</keyword>
<evidence type="ECO:0000259" key="1">
    <source>
        <dbReference type="Pfam" id="PF13649"/>
    </source>
</evidence>
<dbReference type="AlphaFoldDB" id="A0AA43QUJ8"/>
<dbReference type="Pfam" id="PF13649">
    <property type="entry name" value="Methyltransf_25"/>
    <property type="match status" value="1"/>
</dbReference>
<name>A0AA43QUJ8_9LECA</name>
<dbReference type="EMBL" id="JAPUFD010000014">
    <property type="protein sequence ID" value="MDI1491501.1"/>
    <property type="molecule type" value="Genomic_DNA"/>
</dbReference>
<gene>
    <name evidence="2" type="ORF">OHK93_002710</name>
</gene>
<feature type="domain" description="Methyltransferase" evidence="1">
    <location>
        <begin position="47"/>
        <end position="143"/>
    </location>
</feature>
<evidence type="ECO:0000313" key="2">
    <source>
        <dbReference type="EMBL" id="MDI1491501.1"/>
    </source>
</evidence>
<dbReference type="InterPro" id="IPR029063">
    <property type="entry name" value="SAM-dependent_MTases_sf"/>
</dbReference>
<dbReference type="Gene3D" id="3.40.50.150">
    <property type="entry name" value="Vaccinia Virus protein VP39"/>
    <property type="match status" value="1"/>
</dbReference>
<dbReference type="CDD" id="cd02440">
    <property type="entry name" value="AdoMet_MTases"/>
    <property type="match status" value="1"/>
</dbReference>
<protein>
    <recommendedName>
        <fullName evidence="1">Methyltransferase domain-containing protein</fullName>
    </recommendedName>
</protein>
<sequence>MASAEAYMLSRDQEESQRLNTQHQFMRQLANGKLVQPSVPLTEVRAIADVATGTGIWIQEVAHEIGTANNDMDLVGFDISSQQYPKNGINDVDLVVHDVTKPFPKEHHGRFDLVNVRLLSYALESKDLQTAVKNIVDILRPGGYLQWQEIDAIDSWARPQTPNARSTIVCIISERMARGLTPAFVIRLASGKDIADQP</sequence>
<dbReference type="PANTHER" id="PTHR43591">
    <property type="entry name" value="METHYLTRANSFERASE"/>
    <property type="match status" value="1"/>
</dbReference>